<evidence type="ECO:0000313" key="3">
    <source>
        <dbReference type="EMBL" id="KAK1002763.1"/>
    </source>
</evidence>
<dbReference type="PANTHER" id="PTHR42085:SF1">
    <property type="entry name" value="F-BOX DOMAIN-CONTAINING PROTEIN"/>
    <property type="match status" value="1"/>
</dbReference>
<proteinExistence type="predicted"/>
<protein>
    <recommendedName>
        <fullName evidence="1">2EXR domain-containing protein</fullName>
    </recommendedName>
</protein>
<name>A0AAN6KUN7_9PEZI</name>
<dbReference type="EMBL" id="JASUXU010000014">
    <property type="protein sequence ID" value="KAK0323083.1"/>
    <property type="molecule type" value="Genomic_DNA"/>
</dbReference>
<gene>
    <name evidence="2" type="ORF">LTR82_006014</name>
    <name evidence="3" type="ORF">LTR91_004905</name>
</gene>
<dbReference type="AlphaFoldDB" id="A0AAN6KUN7"/>
<dbReference type="Proteomes" id="UP001168146">
    <property type="component" value="Unassembled WGS sequence"/>
</dbReference>
<evidence type="ECO:0000259" key="1">
    <source>
        <dbReference type="Pfam" id="PF20150"/>
    </source>
</evidence>
<sequence>MDNDEILKTDLISAMDRSFRKVAPWATQTAINKTVEASSEAAHPVLRQEAERRQQAHTPTLMTLPPELRNRIWELCIGDTTSIPKEPRSQHFVILAKGRSLADVQRAVKQPPLTRVCRQIRGEALSMFYNGRTFVWRRSDREFGVNPYARGDGPEDVCAVVRWVRAVGDRNRGWLGSVVLQYEAVDLMGKREAEKEIGKLVGKDGVVRSECLQTAEEYWCEIGVGC</sequence>
<dbReference type="InterPro" id="IPR038883">
    <property type="entry name" value="AN11006-like"/>
</dbReference>
<evidence type="ECO:0000313" key="2">
    <source>
        <dbReference type="EMBL" id="KAK0323083.1"/>
    </source>
</evidence>
<dbReference type="Pfam" id="PF20150">
    <property type="entry name" value="2EXR"/>
    <property type="match status" value="1"/>
</dbReference>
<keyword evidence="4" id="KW-1185">Reference proteome</keyword>
<reference evidence="3" key="2">
    <citation type="submission" date="2023-06" db="EMBL/GenBank/DDBJ databases">
        <title>Black Yeasts Isolated from many extreme environments.</title>
        <authorList>
            <person name="Coleine C."/>
            <person name="Stajich J.E."/>
            <person name="Selbmann L."/>
        </authorList>
    </citation>
    <scope>NUCLEOTIDE SEQUENCE</scope>
    <source>
        <strain evidence="3">CCFEE 5200</strain>
    </source>
</reference>
<dbReference type="PANTHER" id="PTHR42085">
    <property type="entry name" value="F-BOX DOMAIN-CONTAINING PROTEIN"/>
    <property type="match status" value="1"/>
</dbReference>
<dbReference type="EMBL" id="JAUJLE010000030">
    <property type="protein sequence ID" value="KAK1002763.1"/>
    <property type="molecule type" value="Genomic_DNA"/>
</dbReference>
<accession>A0AAN6KUN7</accession>
<feature type="domain" description="2EXR" evidence="1">
    <location>
        <begin position="63"/>
        <end position="130"/>
    </location>
</feature>
<evidence type="ECO:0000313" key="4">
    <source>
        <dbReference type="Proteomes" id="UP001175353"/>
    </source>
</evidence>
<reference evidence="2" key="1">
    <citation type="submission" date="2021-12" db="EMBL/GenBank/DDBJ databases">
        <title>Black yeast isolated from Biological Soil Crust.</title>
        <authorList>
            <person name="Kurbessoian T."/>
        </authorList>
    </citation>
    <scope>NUCLEOTIDE SEQUENCE</scope>
    <source>
        <strain evidence="2">CCFEE 5208</strain>
    </source>
</reference>
<dbReference type="InterPro" id="IPR045518">
    <property type="entry name" value="2EXR"/>
</dbReference>
<comment type="caution">
    <text evidence="3">The sequence shown here is derived from an EMBL/GenBank/DDBJ whole genome shotgun (WGS) entry which is preliminary data.</text>
</comment>
<dbReference type="Proteomes" id="UP001175353">
    <property type="component" value="Unassembled WGS sequence"/>
</dbReference>
<organism evidence="3 4">
    <name type="scientific">Friedmanniomyces endolithicus</name>
    <dbReference type="NCBI Taxonomy" id="329885"/>
    <lineage>
        <taxon>Eukaryota</taxon>
        <taxon>Fungi</taxon>
        <taxon>Dikarya</taxon>
        <taxon>Ascomycota</taxon>
        <taxon>Pezizomycotina</taxon>
        <taxon>Dothideomycetes</taxon>
        <taxon>Dothideomycetidae</taxon>
        <taxon>Mycosphaerellales</taxon>
        <taxon>Teratosphaeriaceae</taxon>
        <taxon>Friedmanniomyces</taxon>
    </lineage>
</organism>